<keyword evidence="1" id="KW-0472">Membrane</keyword>
<keyword evidence="1" id="KW-0812">Transmembrane</keyword>
<name>A0A1H8FBT0_9BACL</name>
<evidence type="ECO:0000313" key="3">
    <source>
        <dbReference type="Proteomes" id="UP000199695"/>
    </source>
</evidence>
<dbReference type="EMBL" id="FOCQ01000008">
    <property type="protein sequence ID" value="SEN29331.1"/>
    <property type="molecule type" value="Genomic_DNA"/>
</dbReference>
<proteinExistence type="predicted"/>
<reference evidence="2 3" key="1">
    <citation type="submission" date="2016-10" db="EMBL/GenBank/DDBJ databases">
        <authorList>
            <person name="de Groot N.N."/>
        </authorList>
    </citation>
    <scope>NUCLEOTIDE SEQUENCE [LARGE SCALE GENOMIC DNA]</scope>
    <source>
        <strain evidence="2 3">DSM 46701</strain>
    </source>
</reference>
<protein>
    <submittedName>
        <fullName evidence="2">Uncharacterized protein</fullName>
    </submittedName>
</protein>
<feature type="transmembrane region" description="Helical" evidence="1">
    <location>
        <begin position="12"/>
        <end position="29"/>
    </location>
</feature>
<gene>
    <name evidence="2" type="ORF">SAMN05444955_108125</name>
</gene>
<organism evidence="2 3">
    <name type="scientific">Lihuaxuella thermophila</name>
    <dbReference type="NCBI Taxonomy" id="1173111"/>
    <lineage>
        <taxon>Bacteria</taxon>
        <taxon>Bacillati</taxon>
        <taxon>Bacillota</taxon>
        <taxon>Bacilli</taxon>
        <taxon>Bacillales</taxon>
        <taxon>Thermoactinomycetaceae</taxon>
        <taxon>Lihuaxuella</taxon>
    </lineage>
</organism>
<keyword evidence="1" id="KW-1133">Transmembrane helix</keyword>
<evidence type="ECO:0000313" key="2">
    <source>
        <dbReference type="EMBL" id="SEN29331.1"/>
    </source>
</evidence>
<sequence length="47" mass="5434">MDNSYNTRESKYLSSVLFCSWIAFPLVLFEQPSDLLNDSSGEQDKEE</sequence>
<evidence type="ECO:0000256" key="1">
    <source>
        <dbReference type="SAM" id="Phobius"/>
    </source>
</evidence>
<dbReference type="Proteomes" id="UP000199695">
    <property type="component" value="Unassembled WGS sequence"/>
</dbReference>
<keyword evidence="3" id="KW-1185">Reference proteome</keyword>
<accession>A0A1H8FBT0</accession>
<dbReference type="AlphaFoldDB" id="A0A1H8FBT0"/>